<dbReference type="PANTHER" id="PTHR10465">
    <property type="entry name" value="TRANSMEMBRANE GTPASE FZO1"/>
    <property type="match status" value="1"/>
</dbReference>
<protein>
    <submittedName>
        <fullName evidence="8">Dynamin family protein</fullName>
    </submittedName>
</protein>
<comment type="subcellular location">
    <subcellularLocation>
        <location evidence="1">Membrane</location>
    </subcellularLocation>
</comment>
<reference evidence="8 9" key="2">
    <citation type="submission" date="2021-02" db="EMBL/GenBank/DDBJ databases">
        <title>Sulfurospirillum tamanensis sp. nov.</title>
        <authorList>
            <person name="Frolova A."/>
            <person name="Merkel A."/>
            <person name="Slobodkin A."/>
        </authorList>
    </citation>
    <scope>NUCLEOTIDE SEQUENCE [LARGE SCALE GENOMIC DNA]</scope>
    <source>
        <strain evidence="8 9">T05b</strain>
    </source>
</reference>
<proteinExistence type="predicted"/>
<accession>A0ABS2WRM0</accession>
<dbReference type="CDD" id="cd09912">
    <property type="entry name" value="DLP_2"/>
    <property type="match status" value="1"/>
</dbReference>
<dbReference type="SUPFAM" id="SSF52540">
    <property type="entry name" value="P-loop containing nucleoside triphosphate hydrolases"/>
    <property type="match status" value="1"/>
</dbReference>
<evidence type="ECO:0000256" key="2">
    <source>
        <dbReference type="ARBA" id="ARBA00022741"/>
    </source>
</evidence>
<dbReference type="RefSeq" id="WP_205458783.1">
    <property type="nucleotide sequence ID" value="NZ_JAFHKK010000009.1"/>
</dbReference>
<gene>
    <name evidence="8" type="ORF">JWV37_05535</name>
</gene>
<dbReference type="InterPro" id="IPR045063">
    <property type="entry name" value="Dynamin_N"/>
</dbReference>
<reference evidence="9" key="1">
    <citation type="submission" date="2021-02" db="EMBL/GenBank/DDBJ databases">
        <title>Sulfurospirillum tamanensis sp. nov.</title>
        <authorList>
            <person name="Merkel A.Y."/>
        </authorList>
    </citation>
    <scope>NUCLEOTIDE SEQUENCE [LARGE SCALE GENOMIC DNA]</scope>
    <source>
        <strain evidence="9">T05b</strain>
    </source>
</reference>
<evidence type="ECO:0000256" key="6">
    <source>
        <dbReference type="SAM" id="Coils"/>
    </source>
</evidence>
<keyword evidence="9" id="KW-1185">Reference proteome</keyword>
<dbReference type="PANTHER" id="PTHR10465:SF0">
    <property type="entry name" value="SARCALUMENIN"/>
    <property type="match status" value="1"/>
</dbReference>
<evidence type="ECO:0000259" key="7">
    <source>
        <dbReference type="Pfam" id="PF00350"/>
    </source>
</evidence>
<dbReference type="InterPro" id="IPR027094">
    <property type="entry name" value="Mitofusin_fam"/>
</dbReference>
<dbReference type="Gene3D" id="3.40.50.300">
    <property type="entry name" value="P-loop containing nucleotide triphosphate hydrolases"/>
    <property type="match status" value="1"/>
</dbReference>
<evidence type="ECO:0000256" key="4">
    <source>
        <dbReference type="ARBA" id="ARBA00023134"/>
    </source>
</evidence>
<keyword evidence="6" id="KW-0175">Coiled coil</keyword>
<evidence type="ECO:0000313" key="8">
    <source>
        <dbReference type="EMBL" id="MBN2964232.1"/>
    </source>
</evidence>
<dbReference type="InterPro" id="IPR027417">
    <property type="entry name" value="P-loop_NTPase"/>
</dbReference>
<organism evidence="8 9">
    <name type="scientific">Sulfurospirillum tamanense</name>
    <dbReference type="NCBI Taxonomy" id="2813362"/>
    <lineage>
        <taxon>Bacteria</taxon>
        <taxon>Pseudomonadati</taxon>
        <taxon>Campylobacterota</taxon>
        <taxon>Epsilonproteobacteria</taxon>
        <taxon>Campylobacterales</taxon>
        <taxon>Sulfurospirillaceae</taxon>
        <taxon>Sulfurospirillum</taxon>
    </lineage>
</organism>
<evidence type="ECO:0000313" key="9">
    <source>
        <dbReference type="Proteomes" id="UP000703590"/>
    </source>
</evidence>
<dbReference type="EMBL" id="JAFHKK010000009">
    <property type="protein sequence ID" value="MBN2964232.1"/>
    <property type="molecule type" value="Genomic_DNA"/>
</dbReference>
<keyword evidence="3" id="KW-0378">Hydrolase</keyword>
<feature type="domain" description="Dynamin N-terminal" evidence="7">
    <location>
        <begin position="58"/>
        <end position="212"/>
    </location>
</feature>
<keyword evidence="5" id="KW-0472">Membrane</keyword>
<sequence length="666" mass="76235">MRHPLFDAFIKAYYPPKTFTHPLLGAIEAFRQTLMHEESPLKEALDALVRRVEEPMKVAITGQFSSGKSTFLNALLSKNILPTGVTPVTSKVNYIRYGEEFKLQVHYYDGREAFYGVENIASFTDQRESVEQTKYLTLYAPLELLKEVVFVDTPGLNSQAHSDTETTQAVLREVDGIIWLTLMDNAGKLSEVEVLEQYMDAYASKSLCVLNQKDKFSEENIQKTTAYVKEALGEYFGEVVAISAKQALEARSHSHEAQLEATLEDLLEGLELTCKQAQFLPQKEALEAQIEGYLQRVARIAASDSASNASLLQDSNIEAVLGFISQEIRPQAQDAKVYAIQKELTSLRGRILAQHREIMAAHEALEDILETFEAKAQQTFEALKARFGKELGLAFVKIENIIDKIASEIFTHIDSETRVRYGAQKAGLLKGKTTYIPHEYRVAKIHADRVYKVLFYDEDLIGKMFKQYVKNLRVIQDVVNQENSLIYKEFERAVQGWQKIYEAKTPQDALHSKDAFAALRRFASKAYETFLKPFNDEIRGSYAQISSQFNHLSSAVSFNYQNATEVSVGFLERKISESIKLYEENPSQFPLYQPKLEEIKTRLRTSFHLYELENMMHSRNTFLNKNYDWLMRQFSKIKAEKIAFLEERKALHVRHIEALEAFTCKD</sequence>
<name>A0ABS2WRM0_9BACT</name>
<keyword evidence="2" id="KW-0547">Nucleotide-binding</keyword>
<evidence type="ECO:0000256" key="3">
    <source>
        <dbReference type="ARBA" id="ARBA00022801"/>
    </source>
</evidence>
<keyword evidence="4" id="KW-0342">GTP-binding</keyword>
<comment type="caution">
    <text evidence="8">The sequence shown here is derived from an EMBL/GenBank/DDBJ whole genome shotgun (WGS) entry which is preliminary data.</text>
</comment>
<dbReference type="Proteomes" id="UP000703590">
    <property type="component" value="Unassembled WGS sequence"/>
</dbReference>
<evidence type="ECO:0000256" key="1">
    <source>
        <dbReference type="ARBA" id="ARBA00004370"/>
    </source>
</evidence>
<evidence type="ECO:0000256" key="5">
    <source>
        <dbReference type="ARBA" id="ARBA00023136"/>
    </source>
</evidence>
<feature type="coiled-coil region" evidence="6">
    <location>
        <begin position="245"/>
        <end position="303"/>
    </location>
</feature>
<dbReference type="Pfam" id="PF00350">
    <property type="entry name" value="Dynamin_N"/>
    <property type="match status" value="1"/>
</dbReference>